<reference evidence="2" key="1">
    <citation type="submission" date="2022-11" db="UniProtKB">
        <authorList>
            <consortium name="WormBaseParasite"/>
        </authorList>
    </citation>
    <scope>IDENTIFICATION</scope>
</reference>
<protein>
    <submittedName>
        <fullName evidence="2">FLYWCH-type domain-containing protein</fullName>
    </submittedName>
</protein>
<organism evidence="1 2">
    <name type="scientific">Panagrolaimus sp. ES5</name>
    <dbReference type="NCBI Taxonomy" id="591445"/>
    <lineage>
        <taxon>Eukaryota</taxon>
        <taxon>Metazoa</taxon>
        <taxon>Ecdysozoa</taxon>
        <taxon>Nematoda</taxon>
        <taxon>Chromadorea</taxon>
        <taxon>Rhabditida</taxon>
        <taxon>Tylenchina</taxon>
        <taxon>Panagrolaimomorpha</taxon>
        <taxon>Panagrolaimoidea</taxon>
        <taxon>Panagrolaimidae</taxon>
        <taxon>Panagrolaimus</taxon>
    </lineage>
</organism>
<proteinExistence type="predicted"/>
<dbReference type="Proteomes" id="UP000887579">
    <property type="component" value="Unplaced"/>
</dbReference>
<accession>A0AC34GB24</accession>
<dbReference type="WBParaSite" id="ES5_v2.g26647.t1">
    <property type="protein sequence ID" value="ES5_v2.g26647.t1"/>
    <property type="gene ID" value="ES5_v2.g26647"/>
</dbReference>
<evidence type="ECO:0000313" key="2">
    <source>
        <dbReference type="WBParaSite" id="ES5_v2.g26647.t1"/>
    </source>
</evidence>
<evidence type="ECO:0000313" key="1">
    <source>
        <dbReference type="Proteomes" id="UP000887579"/>
    </source>
</evidence>
<name>A0AC34GB24_9BILA</name>
<sequence>MFHEIKPSKGIYPVLFVYGHKHTYLRANAKGHHVWKCKNKSPKYCHGYALTNSMEEDATLIQSPTRHECSEFYRNREAAIKAEKVAANDSKPNLSLPQSTEDEQELRCDLKDIIPKKRGRGVNILRRSNYSKTTQNADGNGSKNVSVDMKAFQSKNKKIINCQKIKC</sequence>